<dbReference type="Pfam" id="PF00107">
    <property type="entry name" value="ADH_zinc_N"/>
    <property type="match status" value="1"/>
</dbReference>
<dbReference type="GO" id="GO:0016491">
    <property type="term" value="F:oxidoreductase activity"/>
    <property type="evidence" value="ECO:0007669"/>
    <property type="project" value="InterPro"/>
</dbReference>
<dbReference type="SUPFAM" id="SSF50129">
    <property type="entry name" value="GroES-like"/>
    <property type="match status" value="1"/>
</dbReference>
<dbReference type="EMBL" id="BLAE01000108">
    <property type="protein sequence ID" value="GES16626.1"/>
    <property type="molecule type" value="Genomic_DNA"/>
</dbReference>
<gene>
    <name evidence="2" type="primary">qor_7</name>
    <name evidence="2" type="ORF">Amac_102240</name>
</gene>
<keyword evidence="3" id="KW-1185">Reference proteome</keyword>
<comment type="caution">
    <text evidence="2">The sequence shown here is derived from an EMBL/GenBank/DDBJ whole genome shotgun (WGS) entry which is preliminary data.</text>
</comment>
<dbReference type="InterPro" id="IPR011032">
    <property type="entry name" value="GroES-like_sf"/>
</dbReference>
<proteinExistence type="predicted"/>
<evidence type="ECO:0000313" key="3">
    <source>
        <dbReference type="Proteomes" id="UP000331127"/>
    </source>
</evidence>
<dbReference type="Gene3D" id="3.90.180.10">
    <property type="entry name" value="Medium-chain alcohol dehydrogenases, catalytic domain"/>
    <property type="match status" value="1"/>
</dbReference>
<sequence>MPAPEVAAGESLVQVTAAPITPLDVLCASGTSYFGQPALPYIPGVQGVGKLTDGTRVWFPTQAGMRPGDGSFADLCAVPTTDLVPIPDGTRDETAAALGLSAVAAWMALTWRAALRPGEQVLVLGAGGTVGQVAVQAARLLGARRVVAVCRSPQSQALATKNGADAVVPLHPDDTPETLTPRLRQALDGLADVVIDPVFGIPATAAAQVLAPGARIVNLGSAAAESATFTSAALRGNTASLLGYTNNALTPTQRHTALTEIFNHAATGTLSVDHTLTPLADISSAWTSQATGNTPRRIVVQLSDVPTPPSVP</sequence>
<organism evidence="2 3">
    <name type="scientific">Acrocarpospora macrocephala</name>
    <dbReference type="NCBI Taxonomy" id="150177"/>
    <lineage>
        <taxon>Bacteria</taxon>
        <taxon>Bacillati</taxon>
        <taxon>Actinomycetota</taxon>
        <taxon>Actinomycetes</taxon>
        <taxon>Streptosporangiales</taxon>
        <taxon>Streptosporangiaceae</taxon>
        <taxon>Acrocarpospora</taxon>
    </lineage>
</organism>
<dbReference type="InterPro" id="IPR036291">
    <property type="entry name" value="NAD(P)-bd_dom_sf"/>
</dbReference>
<feature type="domain" description="Enoyl reductase (ER)" evidence="1">
    <location>
        <begin position="1"/>
        <end position="300"/>
    </location>
</feature>
<evidence type="ECO:0000313" key="2">
    <source>
        <dbReference type="EMBL" id="GES16626.1"/>
    </source>
</evidence>
<dbReference type="SMART" id="SM00829">
    <property type="entry name" value="PKS_ER"/>
    <property type="match status" value="1"/>
</dbReference>
<reference evidence="2 3" key="1">
    <citation type="submission" date="2019-10" db="EMBL/GenBank/DDBJ databases">
        <title>Whole genome shotgun sequence of Acrocarpospora macrocephala NBRC 16266.</title>
        <authorList>
            <person name="Ichikawa N."/>
            <person name="Kimura A."/>
            <person name="Kitahashi Y."/>
            <person name="Komaki H."/>
            <person name="Oguchi A."/>
        </authorList>
    </citation>
    <scope>NUCLEOTIDE SEQUENCE [LARGE SCALE GENOMIC DNA]</scope>
    <source>
        <strain evidence="2 3">NBRC 16266</strain>
    </source>
</reference>
<dbReference type="Proteomes" id="UP000331127">
    <property type="component" value="Unassembled WGS sequence"/>
</dbReference>
<dbReference type="InterPro" id="IPR020843">
    <property type="entry name" value="ER"/>
</dbReference>
<dbReference type="AlphaFoldDB" id="A0A5M3X7I3"/>
<accession>A0A5M3X7I3</accession>
<dbReference type="InterPro" id="IPR013149">
    <property type="entry name" value="ADH-like_C"/>
</dbReference>
<name>A0A5M3X7I3_9ACTN</name>
<protein>
    <submittedName>
        <fullName evidence="2">NADPH:quinone reductase</fullName>
    </submittedName>
</protein>
<dbReference type="PANTHER" id="PTHR43677:SF4">
    <property type="entry name" value="QUINONE OXIDOREDUCTASE-LIKE PROTEIN 2"/>
    <property type="match status" value="1"/>
</dbReference>
<dbReference type="Gene3D" id="3.40.50.720">
    <property type="entry name" value="NAD(P)-binding Rossmann-like Domain"/>
    <property type="match status" value="1"/>
</dbReference>
<evidence type="ECO:0000259" key="1">
    <source>
        <dbReference type="SMART" id="SM00829"/>
    </source>
</evidence>
<dbReference type="RefSeq" id="WP_246269233.1">
    <property type="nucleotide sequence ID" value="NZ_BAAAHL010000002.1"/>
</dbReference>
<dbReference type="SUPFAM" id="SSF51735">
    <property type="entry name" value="NAD(P)-binding Rossmann-fold domains"/>
    <property type="match status" value="1"/>
</dbReference>
<dbReference type="PANTHER" id="PTHR43677">
    <property type="entry name" value="SHORT-CHAIN DEHYDROGENASE/REDUCTASE"/>
    <property type="match status" value="1"/>
</dbReference>
<dbReference type="InterPro" id="IPR051397">
    <property type="entry name" value="Zn-ADH-like_protein"/>
</dbReference>